<evidence type="ECO:0000256" key="1">
    <source>
        <dbReference type="ARBA" id="ARBA00001947"/>
    </source>
</evidence>
<sequence>MSDFKNVKAGERVPFKSYAVADKNAKFKLWQGSRHPMGEHDIIIEIKYCGICHSDIHSAKSEWHEGIYPMVPGHEIAGQVVAVGSKVTKFKVGDFAGVGCMVNGKCGCPACSADMEQYCEEGKTVFTYDCADIYHGGEPTYGGYSDNIVVRDEFAITVPSSADLARVAPLLCAGITTYSPLKRFGIRPGHKVAIAGFGGLGLMGAKYALAMGAEVSIFARNSKKEKIAKDLGCKALYDSTDARAIGERFDFILCTIPANYDLSAYVKLLKHGGEFCVVGLPPLGERPSMDVAELVFAGQKKLSGSCIGSMKETQEMLDFSLKAGILPEIQVVKANQIDWVYEQLLSGAGDFRYVIDMSTL</sequence>
<dbReference type="PANTHER" id="PTHR42683">
    <property type="entry name" value="ALDEHYDE REDUCTASE"/>
    <property type="match status" value="1"/>
</dbReference>
<dbReference type="EMBL" id="JAULJQ010000006">
    <property type="protein sequence ID" value="MDO2409668.1"/>
    <property type="molecule type" value="Genomic_DNA"/>
</dbReference>
<dbReference type="InterPro" id="IPR020843">
    <property type="entry name" value="ER"/>
</dbReference>
<dbReference type="SUPFAM" id="SSF51735">
    <property type="entry name" value="NAD(P)-binding Rossmann-fold domains"/>
    <property type="match status" value="1"/>
</dbReference>
<comment type="caution">
    <text evidence="7">The sequence shown here is derived from an EMBL/GenBank/DDBJ whole genome shotgun (WGS) entry which is preliminary data.</text>
</comment>
<dbReference type="RefSeq" id="WP_302244476.1">
    <property type="nucleotide sequence ID" value="NZ_JAULJQ010000006.1"/>
</dbReference>
<evidence type="ECO:0000256" key="2">
    <source>
        <dbReference type="ARBA" id="ARBA00022723"/>
    </source>
</evidence>
<evidence type="ECO:0000256" key="4">
    <source>
        <dbReference type="ARBA" id="ARBA00023002"/>
    </source>
</evidence>
<dbReference type="EC" id="1.1.-.-" evidence="7"/>
<dbReference type="Gene3D" id="3.90.180.10">
    <property type="entry name" value="Medium-chain alcohol dehydrogenases, catalytic domain"/>
    <property type="match status" value="1"/>
</dbReference>
<dbReference type="Pfam" id="PF08240">
    <property type="entry name" value="ADH_N"/>
    <property type="match status" value="1"/>
</dbReference>
<evidence type="ECO:0000313" key="7">
    <source>
        <dbReference type="EMBL" id="MDO2409668.1"/>
    </source>
</evidence>
<keyword evidence="8" id="KW-1185">Reference proteome</keyword>
<protein>
    <submittedName>
        <fullName evidence="7">NAD(P)-dependent alcohol dehydrogenase</fullName>
        <ecNumber evidence="7">1.1.-.-</ecNumber>
    </submittedName>
</protein>
<dbReference type="InterPro" id="IPR013149">
    <property type="entry name" value="ADH-like_C"/>
</dbReference>
<keyword evidence="2 5" id="KW-0479">Metal-binding</keyword>
<dbReference type="InterPro" id="IPR011032">
    <property type="entry name" value="GroES-like_sf"/>
</dbReference>
<dbReference type="InterPro" id="IPR002328">
    <property type="entry name" value="ADH_Zn_CS"/>
</dbReference>
<dbReference type="SMART" id="SM00829">
    <property type="entry name" value="PKS_ER"/>
    <property type="match status" value="1"/>
</dbReference>
<dbReference type="InterPro" id="IPR036291">
    <property type="entry name" value="NAD(P)-bd_dom_sf"/>
</dbReference>
<feature type="domain" description="Enoyl reductase (ER)" evidence="6">
    <location>
        <begin position="21"/>
        <end position="355"/>
    </location>
</feature>
<reference evidence="7 8" key="1">
    <citation type="submission" date="2023-06" db="EMBL/GenBank/DDBJ databases">
        <title>Campylobacter magnum sp. nov., isolated from cecal contents of domestic pigs (Sus scrofa domesticus).</title>
        <authorList>
            <person name="Papic B."/>
            <person name="Gruntar I."/>
        </authorList>
    </citation>
    <scope>NUCLEOTIDE SEQUENCE [LARGE SCALE GENOMIC DNA]</scope>
    <source>
        <strain evidence="8">34484-21</strain>
    </source>
</reference>
<comment type="cofactor">
    <cofactor evidence="1 5">
        <name>Zn(2+)</name>
        <dbReference type="ChEBI" id="CHEBI:29105"/>
    </cofactor>
</comment>
<dbReference type="InterPro" id="IPR013154">
    <property type="entry name" value="ADH-like_N"/>
</dbReference>
<name>A0ABT8T7Z3_9BACT</name>
<dbReference type="Gene3D" id="3.40.50.720">
    <property type="entry name" value="NAD(P)-binding Rossmann-like Domain"/>
    <property type="match status" value="1"/>
</dbReference>
<dbReference type="GO" id="GO:0016491">
    <property type="term" value="F:oxidoreductase activity"/>
    <property type="evidence" value="ECO:0007669"/>
    <property type="project" value="UniProtKB-KW"/>
</dbReference>
<organism evidence="7 8">
    <name type="scientific">Campylobacter magnus</name>
    <dbReference type="NCBI Taxonomy" id="3026462"/>
    <lineage>
        <taxon>Bacteria</taxon>
        <taxon>Pseudomonadati</taxon>
        <taxon>Campylobacterota</taxon>
        <taxon>Epsilonproteobacteria</taxon>
        <taxon>Campylobacterales</taxon>
        <taxon>Campylobacteraceae</taxon>
        <taxon>Campylobacter</taxon>
    </lineage>
</organism>
<dbReference type="CDD" id="cd05283">
    <property type="entry name" value="CAD1"/>
    <property type="match status" value="1"/>
</dbReference>
<dbReference type="SUPFAM" id="SSF50129">
    <property type="entry name" value="GroES-like"/>
    <property type="match status" value="1"/>
</dbReference>
<keyword evidence="4 7" id="KW-0560">Oxidoreductase</keyword>
<evidence type="ECO:0000256" key="5">
    <source>
        <dbReference type="RuleBase" id="RU361277"/>
    </source>
</evidence>
<evidence type="ECO:0000313" key="8">
    <source>
        <dbReference type="Proteomes" id="UP001171111"/>
    </source>
</evidence>
<keyword evidence="3 5" id="KW-0862">Zinc</keyword>
<evidence type="ECO:0000256" key="3">
    <source>
        <dbReference type="ARBA" id="ARBA00022833"/>
    </source>
</evidence>
<proteinExistence type="inferred from homology"/>
<accession>A0ABT8T7Z3</accession>
<dbReference type="InterPro" id="IPR047109">
    <property type="entry name" value="CAD-like"/>
</dbReference>
<gene>
    <name evidence="7" type="ORF">Q2362_06095</name>
</gene>
<evidence type="ECO:0000259" key="6">
    <source>
        <dbReference type="SMART" id="SM00829"/>
    </source>
</evidence>
<comment type="similarity">
    <text evidence="5">Belongs to the zinc-containing alcohol dehydrogenase family.</text>
</comment>
<dbReference type="Proteomes" id="UP001171111">
    <property type="component" value="Unassembled WGS sequence"/>
</dbReference>
<dbReference type="PROSITE" id="PS00059">
    <property type="entry name" value="ADH_ZINC"/>
    <property type="match status" value="1"/>
</dbReference>
<dbReference type="Pfam" id="PF00107">
    <property type="entry name" value="ADH_zinc_N"/>
    <property type="match status" value="1"/>
</dbReference>